<evidence type="ECO:0000256" key="1">
    <source>
        <dbReference type="ARBA" id="ARBA00004141"/>
    </source>
</evidence>
<keyword evidence="5" id="KW-0472">Membrane</keyword>
<comment type="caution">
    <text evidence="7">The sequence shown here is derived from an EMBL/GenBank/DDBJ whole genome shotgun (WGS) entry which is preliminary data.</text>
</comment>
<dbReference type="GO" id="GO:0006631">
    <property type="term" value="P:fatty acid metabolic process"/>
    <property type="evidence" value="ECO:0007669"/>
    <property type="project" value="UniProtKB-UniPathway"/>
</dbReference>
<protein>
    <recommendedName>
        <fullName evidence="6">Lipid desaturase domain-containing protein</fullName>
    </recommendedName>
</protein>
<dbReference type="UniPathway" id="UPA00199"/>
<accession>A0A2A4K3Y8</accession>
<evidence type="ECO:0000313" key="7">
    <source>
        <dbReference type="EMBL" id="PCG78779.1"/>
    </source>
</evidence>
<evidence type="ECO:0000256" key="3">
    <source>
        <dbReference type="ARBA" id="ARBA00022692"/>
    </source>
</evidence>
<evidence type="ECO:0000256" key="2">
    <source>
        <dbReference type="ARBA" id="ARBA00007620"/>
    </source>
</evidence>
<feature type="domain" description="Lipid desaturase" evidence="6">
    <location>
        <begin position="82"/>
        <end position="256"/>
    </location>
</feature>
<dbReference type="AlphaFoldDB" id="A0A2A4K3Y8"/>
<evidence type="ECO:0000259" key="6">
    <source>
        <dbReference type="Pfam" id="PF10520"/>
    </source>
</evidence>
<sequence length="265" mass="30787">MALPLPIPPCANRDGLSGLSCEHFDYASTMATTLLAPVKTERQILEHSMSEDDPNANIQLPSVVGKQPRWGPRHRGAQELAELYSPGVVHWAADTWGAVDLPLIGKNFLRPFREHHIDPTSITRHDFIETNGDNFAITIPVLARIVWQLLTYEDESIDAQFHWIAYWYLCCIFVAMTNQIHKWSHTYFGLPMWVVWLQEWHIVLPRRHHRIHHVAPHETYFCITTGWLNWPLEKIHFWSTLETIIESLTGCKPRADDMKWAQKRS</sequence>
<organism evidence="7">
    <name type="scientific">Heliothis virescens</name>
    <name type="common">Tobacco budworm moth</name>
    <dbReference type="NCBI Taxonomy" id="7102"/>
    <lineage>
        <taxon>Eukaryota</taxon>
        <taxon>Metazoa</taxon>
        <taxon>Ecdysozoa</taxon>
        <taxon>Arthropoda</taxon>
        <taxon>Hexapoda</taxon>
        <taxon>Insecta</taxon>
        <taxon>Pterygota</taxon>
        <taxon>Neoptera</taxon>
        <taxon>Endopterygota</taxon>
        <taxon>Lepidoptera</taxon>
        <taxon>Glossata</taxon>
        <taxon>Ditrysia</taxon>
        <taxon>Noctuoidea</taxon>
        <taxon>Noctuidae</taxon>
        <taxon>Heliothinae</taxon>
        <taxon>Heliothis</taxon>
    </lineage>
</organism>
<reference evidence="7" key="1">
    <citation type="submission" date="2017-09" db="EMBL/GenBank/DDBJ databases">
        <title>Contemporary evolution of a Lepidopteran species, Heliothis virescens, in response to modern agricultural practices.</title>
        <authorList>
            <person name="Fritz M.L."/>
            <person name="Deyonke A.M."/>
            <person name="Papanicolaou A."/>
            <person name="Micinski S."/>
            <person name="Westbrook J."/>
            <person name="Gould F."/>
        </authorList>
    </citation>
    <scope>NUCLEOTIDE SEQUENCE [LARGE SCALE GENOMIC DNA]</scope>
    <source>
        <strain evidence="7">HvINT-</strain>
        <tissue evidence="7">Whole body</tissue>
    </source>
</reference>
<dbReference type="PANTHER" id="PTHR48177:SF1">
    <property type="entry name" value="PLASMANYLETHANOLAMINE DESATURASE 1"/>
    <property type="match status" value="1"/>
</dbReference>
<dbReference type="InterPro" id="IPR019547">
    <property type="entry name" value="Lipid_desat"/>
</dbReference>
<dbReference type="EMBL" id="NWSH01000172">
    <property type="protein sequence ID" value="PCG78779.1"/>
    <property type="molecule type" value="Genomic_DNA"/>
</dbReference>
<keyword evidence="3" id="KW-0812">Transmembrane</keyword>
<evidence type="ECO:0000256" key="4">
    <source>
        <dbReference type="ARBA" id="ARBA00022989"/>
    </source>
</evidence>
<dbReference type="Pfam" id="PF10520">
    <property type="entry name" value="Lipid_desat"/>
    <property type="match status" value="1"/>
</dbReference>
<comment type="similarity">
    <text evidence="2">Belongs to the fatty acid desaturase CarF family.</text>
</comment>
<dbReference type="GO" id="GO:0016491">
    <property type="term" value="F:oxidoreductase activity"/>
    <property type="evidence" value="ECO:0007669"/>
    <property type="project" value="TreeGrafter"/>
</dbReference>
<evidence type="ECO:0000256" key="5">
    <source>
        <dbReference type="ARBA" id="ARBA00023136"/>
    </source>
</evidence>
<dbReference type="GO" id="GO:0016020">
    <property type="term" value="C:membrane"/>
    <property type="evidence" value="ECO:0007669"/>
    <property type="project" value="UniProtKB-SubCell"/>
</dbReference>
<gene>
    <name evidence="7" type="ORF">B5V51_3069</name>
</gene>
<dbReference type="PANTHER" id="PTHR48177">
    <property type="entry name" value="TRANSMEMBRANE PROTEIN 189"/>
    <property type="match status" value="1"/>
</dbReference>
<comment type="subcellular location">
    <subcellularLocation>
        <location evidence="1">Membrane</location>
        <topology evidence="1">Multi-pass membrane protein</topology>
    </subcellularLocation>
</comment>
<keyword evidence="4" id="KW-1133">Transmembrane helix</keyword>
<name>A0A2A4K3Y8_HELVI</name>
<proteinExistence type="inferred from homology"/>
<dbReference type="InterPro" id="IPR052601">
    <property type="entry name" value="Plasmalogen_desaturase"/>
</dbReference>